<dbReference type="EMBL" id="JAVFCB010000003">
    <property type="protein sequence ID" value="MDQ4213468.1"/>
    <property type="molecule type" value="Genomic_DNA"/>
</dbReference>
<dbReference type="Gene3D" id="3.90.1510.10">
    <property type="entry name" value="Glycerate kinase, domain 2"/>
    <property type="match status" value="1"/>
</dbReference>
<evidence type="ECO:0000256" key="1">
    <source>
        <dbReference type="ARBA" id="ARBA00006284"/>
    </source>
</evidence>
<dbReference type="GO" id="GO:0008887">
    <property type="term" value="F:glycerate kinase activity"/>
    <property type="evidence" value="ECO:0007669"/>
    <property type="project" value="UniProtKB-EC"/>
</dbReference>
<dbReference type="SUPFAM" id="SSF110738">
    <property type="entry name" value="Glycerate kinase I"/>
    <property type="match status" value="1"/>
</dbReference>
<keyword evidence="2 4" id="KW-0808">Transferase</keyword>
<dbReference type="RefSeq" id="WP_308488413.1">
    <property type="nucleotide sequence ID" value="NZ_JAVFCB010000003.1"/>
</dbReference>
<dbReference type="Proteomes" id="UP001230289">
    <property type="component" value="Unassembled WGS sequence"/>
</dbReference>
<comment type="similarity">
    <text evidence="1 4">Belongs to the glycerate kinase type-1 family.</text>
</comment>
<gene>
    <name evidence="5" type="ORF">RBR11_06025</name>
</gene>
<dbReference type="PIRSF" id="PIRSF006078">
    <property type="entry name" value="GlxK"/>
    <property type="match status" value="1"/>
</dbReference>
<sequence length="384" mass="37457">MRILIASDKFKGSATGPEVATSLAEGISAIAPGTVIDTVPVADGGEGTVDAALAAGFEAVTVPVTGPTGSPVAARFAVRGDQAIIEMAAASGLDVLPGGVKDGLGATSRGTGELILAALDRGATRIALGVGGSANTDGGAGMLQALGVSLRDESGREIPGGGGPLATVATVDVSGLDPRLAGVEVVLASDVDNPLLGERGAPAVFGPQKGLGPEDVPVVDQALALFAGLLERQPGIRPSIDAPGAGAAGGVGYAALAALGAHREPGVEVVQELTGLAERLVGADLVITGEGSLDDQSLGGKTPLGVAAAARAAGVPVVAVCGRSTLGSEAVAAAGFARVYALAELEPDPAVSMAEAPRLLVEVGRRIGAELDDLVTPVVESPGR</sequence>
<keyword evidence="6" id="KW-1185">Reference proteome</keyword>
<proteinExistence type="inferred from homology"/>
<reference evidence="5 6" key="1">
    <citation type="submission" date="2023-08" db="EMBL/GenBank/DDBJ databases">
        <title>Microbacterium sp. nov., isolated from a waste landfill.</title>
        <authorList>
            <person name="Wen W."/>
        </authorList>
    </citation>
    <scope>NUCLEOTIDE SEQUENCE [LARGE SCALE GENOMIC DNA]</scope>
    <source>
        <strain evidence="5 6">ASV81</strain>
    </source>
</reference>
<evidence type="ECO:0000256" key="2">
    <source>
        <dbReference type="ARBA" id="ARBA00022679"/>
    </source>
</evidence>
<dbReference type="InterPro" id="IPR018193">
    <property type="entry name" value="Glyc_kinase_flavodox-like_fold"/>
</dbReference>
<evidence type="ECO:0000256" key="4">
    <source>
        <dbReference type="PIRNR" id="PIRNR006078"/>
    </source>
</evidence>
<protein>
    <submittedName>
        <fullName evidence="5">Glycerate kinase</fullName>
        <ecNumber evidence="5">2.7.1.31</ecNumber>
    </submittedName>
</protein>
<organism evidence="5 6">
    <name type="scientific">Microbacterium capsulatum</name>
    <dbReference type="NCBI Taxonomy" id="3041921"/>
    <lineage>
        <taxon>Bacteria</taxon>
        <taxon>Bacillati</taxon>
        <taxon>Actinomycetota</taxon>
        <taxon>Actinomycetes</taxon>
        <taxon>Micrococcales</taxon>
        <taxon>Microbacteriaceae</taxon>
        <taxon>Microbacterium</taxon>
    </lineage>
</organism>
<dbReference type="InterPro" id="IPR018197">
    <property type="entry name" value="Glycerate_kinase_RE-like"/>
</dbReference>
<dbReference type="PANTHER" id="PTHR21599">
    <property type="entry name" value="GLYCERATE KINASE"/>
    <property type="match status" value="1"/>
</dbReference>
<evidence type="ECO:0000313" key="5">
    <source>
        <dbReference type="EMBL" id="MDQ4213468.1"/>
    </source>
</evidence>
<dbReference type="NCBIfam" id="TIGR00045">
    <property type="entry name" value="glycerate kinase"/>
    <property type="match status" value="1"/>
</dbReference>
<dbReference type="InterPro" id="IPR036129">
    <property type="entry name" value="Glycerate_kinase_sf"/>
</dbReference>
<evidence type="ECO:0000313" key="6">
    <source>
        <dbReference type="Proteomes" id="UP001230289"/>
    </source>
</evidence>
<dbReference type="EC" id="2.7.1.31" evidence="5"/>
<keyword evidence="3 4" id="KW-0418">Kinase</keyword>
<comment type="caution">
    <text evidence="5">The sequence shown here is derived from an EMBL/GenBank/DDBJ whole genome shotgun (WGS) entry which is preliminary data.</text>
</comment>
<dbReference type="InterPro" id="IPR004381">
    <property type="entry name" value="Glycerate_kinase"/>
</dbReference>
<name>A0ABU0XFU3_9MICO</name>
<evidence type="ECO:0000256" key="3">
    <source>
        <dbReference type="ARBA" id="ARBA00022777"/>
    </source>
</evidence>
<dbReference type="Pfam" id="PF02595">
    <property type="entry name" value="Gly_kinase"/>
    <property type="match status" value="1"/>
</dbReference>
<accession>A0ABU0XFU3</accession>
<dbReference type="PANTHER" id="PTHR21599:SF0">
    <property type="entry name" value="GLYCERATE KINASE"/>
    <property type="match status" value="1"/>
</dbReference>
<dbReference type="Gene3D" id="3.40.50.10350">
    <property type="entry name" value="Glycerate kinase, domain 1"/>
    <property type="match status" value="1"/>
</dbReference>